<name>A0A1H5WIW1_9FLAO</name>
<dbReference type="Gene3D" id="3.40.390.10">
    <property type="entry name" value="Collagenase (Catalytic Domain)"/>
    <property type="match status" value="1"/>
</dbReference>
<feature type="domain" description="DUF5118" evidence="4">
    <location>
        <begin position="50"/>
        <end position="98"/>
    </location>
</feature>
<dbReference type="InterPro" id="IPR033413">
    <property type="entry name" value="DUF5117"/>
</dbReference>
<dbReference type="Pfam" id="PF17162">
    <property type="entry name" value="DUF5118"/>
    <property type="match status" value="1"/>
</dbReference>
<sequence length="827" mass="94964">MTQFRFFLISLLLVAFTPFSAQEKKAAPKPKTDTAKTKTADTKDKKKEKIKPYAEVITAKAVTDDGIFKVHKVEDKYYFEIPDKALKKEFLLVNRLSKAAAEMRSGMSGYAGDQIGQNVISFEKGPNDKIFIRSISFQDYAKDSTSQMYNSVTRNNVQSIEASFDIKAYGKDKKSSVIDVTDLLNGDTELISFEPYAKKNFRVGKYDKDKSYINFIKSFPNNIEINTTKTFARTLGNRKFPPGMDKPEISGNYTVEINSSLVLLPENKMQARYFDPRVGYFTVGYTDFDEDPQGIKKLRLIKRWRLEPKPEDLEKYKRGELVEPAKPIVFYIDPATPKKWVPYLIEGVNDWQKAFEKAGFKNAIIAKVPNAKDDPEWSLDDARFSGIVYKPSDVPNASGPSIADPRTGEILESHINWYHNVMSLLRDWYFIQASPNDPRARKMDFDDALMGQLIRFVSSHEVGHTLGLRHNFGSSSTVPVEKLRDNNWLTKNGHTPSIMDYARFDYVAQPEDHISPENLMPRIGDYDKWAIDWGYRRFYQFNSPDKEKTYLNDWVIKNLKNQRLWFGTETNPFDPRSQSEQVGDNAMLASYYGIKNLKLIVNNLQDWTAKPNENYDGLADMYKQLIGQFSRYLGHVSKYIGGEMETPKTIEQKGDVYEVVSTKDQKSALDFLEKNIFETPEWLLKKDIFEKTGGSPSEVVEGLQNRVFSRILSIPVLKKMYQSQSVDAKAYPLIDYLTDLKSSVFRNSTPDLYERNLQRNFVDSLIKISTSKEFTTDQSDIAALVRGTLNDIKNDEKAKGNLSDKVQQYHNEDLVYRIEKALNPEKN</sequence>
<dbReference type="Pfam" id="PF16313">
    <property type="entry name" value="DUF4953"/>
    <property type="match status" value="1"/>
</dbReference>
<dbReference type="InterPro" id="IPR024079">
    <property type="entry name" value="MetalloPept_cat_dom_sf"/>
</dbReference>
<feature type="domain" description="DUF5117" evidence="3">
    <location>
        <begin position="112"/>
        <end position="309"/>
    </location>
</feature>
<dbReference type="Proteomes" id="UP000236738">
    <property type="component" value="Unassembled WGS sequence"/>
</dbReference>
<organism evidence="5 6">
    <name type="scientific">Halpernia humi</name>
    <dbReference type="NCBI Taxonomy" id="493375"/>
    <lineage>
        <taxon>Bacteria</taxon>
        <taxon>Pseudomonadati</taxon>
        <taxon>Bacteroidota</taxon>
        <taxon>Flavobacteriia</taxon>
        <taxon>Flavobacteriales</taxon>
        <taxon>Weeksellaceae</taxon>
        <taxon>Chryseobacterium group</taxon>
        <taxon>Halpernia</taxon>
    </lineage>
</organism>
<evidence type="ECO:0000259" key="2">
    <source>
        <dbReference type="Pfam" id="PF16313"/>
    </source>
</evidence>
<dbReference type="PANTHER" id="PTHR38478:SF1">
    <property type="entry name" value="ZINC DEPENDENT METALLOPROTEASE DOMAIN LIPOPROTEIN"/>
    <property type="match status" value="1"/>
</dbReference>
<evidence type="ECO:0000256" key="1">
    <source>
        <dbReference type="SAM" id="SignalP"/>
    </source>
</evidence>
<evidence type="ECO:0008006" key="7">
    <source>
        <dbReference type="Google" id="ProtNLM"/>
    </source>
</evidence>
<evidence type="ECO:0000259" key="3">
    <source>
        <dbReference type="Pfam" id="PF17148"/>
    </source>
</evidence>
<dbReference type="EMBL" id="FNUS01000002">
    <property type="protein sequence ID" value="SEF99569.1"/>
    <property type="molecule type" value="Genomic_DNA"/>
</dbReference>
<dbReference type="SUPFAM" id="SSF55486">
    <property type="entry name" value="Metalloproteases ('zincins'), catalytic domain"/>
    <property type="match status" value="1"/>
</dbReference>
<dbReference type="CDD" id="cd04276">
    <property type="entry name" value="ZnMc_MMP_like_2"/>
    <property type="match status" value="1"/>
</dbReference>
<reference evidence="6" key="1">
    <citation type="submission" date="2016-10" db="EMBL/GenBank/DDBJ databases">
        <authorList>
            <person name="Varghese N."/>
            <person name="Submissions S."/>
        </authorList>
    </citation>
    <scope>NUCLEOTIDE SEQUENCE [LARGE SCALE GENOMIC DNA]</scope>
    <source>
        <strain evidence="6">DSM 21580</strain>
    </source>
</reference>
<proteinExistence type="predicted"/>
<dbReference type="RefSeq" id="WP_103913436.1">
    <property type="nucleotide sequence ID" value="NZ_FNUS01000002.1"/>
</dbReference>
<dbReference type="GO" id="GO:0008237">
    <property type="term" value="F:metallopeptidase activity"/>
    <property type="evidence" value="ECO:0007669"/>
    <property type="project" value="InterPro"/>
</dbReference>
<dbReference type="AlphaFoldDB" id="A0A1H5WIW1"/>
<evidence type="ECO:0000259" key="4">
    <source>
        <dbReference type="Pfam" id="PF17162"/>
    </source>
</evidence>
<keyword evidence="1" id="KW-0732">Signal</keyword>
<evidence type="ECO:0000313" key="6">
    <source>
        <dbReference type="Proteomes" id="UP000236738"/>
    </source>
</evidence>
<dbReference type="PANTHER" id="PTHR38478">
    <property type="entry name" value="PEPTIDASE M1A AND M12B"/>
    <property type="match status" value="1"/>
</dbReference>
<dbReference type="InterPro" id="IPR033428">
    <property type="entry name" value="DUF5118"/>
</dbReference>
<feature type="domain" description="EcxA zinc-binding" evidence="2">
    <location>
        <begin position="442"/>
        <end position="748"/>
    </location>
</feature>
<dbReference type="InterPro" id="IPR032534">
    <property type="entry name" value="EcxA_zinc-bd"/>
</dbReference>
<dbReference type="InterPro" id="IPR034032">
    <property type="entry name" value="Zn_MMP-like_bac"/>
</dbReference>
<protein>
    <recommendedName>
        <fullName evidence="7">Zinc-dependent metalloprotease</fullName>
    </recommendedName>
</protein>
<keyword evidence="6" id="KW-1185">Reference proteome</keyword>
<gene>
    <name evidence="5" type="ORF">SAMN05421847_1230</name>
</gene>
<dbReference type="OrthoDB" id="9776599at2"/>
<dbReference type="Pfam" id="PF17148">
    <property type="entry name" value="DUF5117"/>
    <property type="match status" value="1"/>
</dbReference>
<feature type="signal peptide" evidence="1">
    <location>
        <begin position="1"/>
        <end position="21"/>
    </location>
</feature>
<evidence type="ECO:0000313" key="5">
    <source>
        <dbReference type="EMBL" id="SEF99569.1"/>
    </source>
</evidence>
<accession>A0A1H5WIW1</accession>
<feature type="chain" id="PRO_5009288330" description="Zinc-dependent metalloprotease" evidence="1">
    <location>
        <begin position="22"/>
        <end position="827"/>
    </location>
</feature>